<evidence type="ECO:0000256" key="2">
    <source>
        <dbReference type="ARBA" id="ARBA00023125"/>
    </source>
</evidence>
<dbReference type="Proteomes" id="UP001430377">
    <property type="component" value="Unassembled WGS sequence"/>
</dbReference>
<dbReference type="InterPro" id="IPR011010">
    <property type="entry name" value="DNA_brk_join_enz"/>
</dbReference>
<reference evidence="8 9" key="1">
    <citation type="submission" date="2021-06" db="EMBL/GenBank/DDBJ databases">
        <title>Halomicroarcula sp. a new haloarchaeum isolated from saline soil.</title>
        <authorList>
            <person name="Duran-Viseras A."/>
            <person name="Sanchez-Porro C."/>
            <person name="Ventosa A."/>
        </authorList>
    </citation>
    <scope>NUCLEOTIDE SEQUENCE [LARGE SCALE GENOMIC DNA]</scope>
    <source>
        <strain evidence="8 9">F13</strain>
    </source>
</reference>
<dbReference type="Gene3D" id="1.10.443.10">
    <property type="entry name" value="Intergrase catalytic core"/>
    <property type="match status" value="1"/>
</dbReference>
<keyword evidence="2 4" id="KW-0238">DNA-binding</keyword>
<dbReference type="InterPro" id="IPR004107">
    <property type="entry name" value="Integrase_SAM-like_N"/>
</dbReference>
<sequence length="339" mass="38526">MTGPPDLSISDAVSRWLDKRSGEMREATISTYHYQLKLFVDWCAENDIQQCSDLTAWDLDTYETHRRQTAAQVTVAKELGTLQRWLKWAEGVGLLEDGLADAVERPRMPDDPSDDTKLAPEVGTTLLASYRGSADHASRSHTLLELLWTIGARVGGIRSLDLQDFDAEGQYIQFVNRPDTDTPLKKGSKGERVVGLTDTVTEVVAEYIDEHRIPLQDDYGRTPLFTSQRGRPVANTLRTWTYAATQPCHHRPCPHGKERPTCEWTSYTSSSQCPSSRSPHQVRTGAITWMRHQGVPRDVVKDRANASERVIEQHYDKSDPVTEMEERRRQYTENLEIEE</sequence>
<feature type="compositionally biased region" description="Basic and acidic residues" evidence="5">
    <location>
        <begin position="315"/>
        <end position="331"/>
    </location>
</feature>
<dbReference type="EMBL" id="RKLR01000002">
    <property type="protein sequence ID" value="MBX0322453.1"/>
    <property type="molecule type" value="Genomic_DNA"/>
</dbReference>
<dbReference type="Gene3D" id="1.10.150.130">
    <property type="match status" value="1"/>
</dbReference>
<evidence type="ECO:0000259" key="6">
    <source>
        <dbReference type="PROSITE" id="PS51898"/>
    </source>
</evidence>
<dbReference type="GO" id="GO:0015074">
    <property type="term" value="P:DNA integration"/>
    <property type="evidence" value="ECO:0007669"/>
    <property type="project" value="UniProtKB-KW"/>
</dbReference>
<keyword evidence="3" id="KW-0233">DNA recombination</keyword>
<evidence type="ECO:0000313" key="9">
    <source>
        <dbReference type="Proteomes" id="UP001430377"/>
    </source>
</evidence>
<dbReference type="AlphaFoldDB" id="A0AAW4PPV5"/>
<dbReference type="Pfam" id="PF02899">
    <property type="entry name" value="Phage_int_SAM_1"/>
    <property type="match status" value="1"/>
</dbReference>
<evidence type="ECO:0000256" key="5">
    <source>
        <dbReference type="SAM" id="MobiDB-lite"/>
    </source>
</evidence>
<evidence type="ECO:0000256" key="1">
    <source>
        <dbReference type="ARBA" id="ARBA00022908"/>
    </source>
</evidence>
<evidence type="ECO:0000256" key="4">
    <source>
        <dbReference type="PROSITE-ProRule" id="PRU01248"/>
    </source>
</evidence>
<dbReference type="Pfam" id="PF00589">
    <property type="entry name" value="Phage_integrase"/>
    <property type="match status" value="1"/>
</dbReference>
<dbReference type="InterPro" id="IPR050090">
    <property type="entry name" value="Tyrosine_recombinase_XerCD"/>
</dbReference>
<evidence type="ECO:0000259" key="7">
    <source>
        <dbReference type="PROSITE" id="PS51900"/>
    </source>
</evidence>
<dbReference type="PROSITE" id="PS51898">
    <property type="entry name" value="TYR_RECOMBINASE"/>
    <property type="match status" value="1"/>
</dbReference>
<accession>A0AAW4PPV5</accession>
<keyword evidence="9" id="KW-1185">Reference proteome</keyword>
<organism evidence="8 9">
    <name type="scientific">Haloarcula rubra</name>
    <dbReference type="NCBI Taxonomy" id="2487747"/>
    <lineage>
        <taxon>Archaea</taxon>
        <taxon>Methanobacteriati</taxon>
        <taxon>Methanobacteriota</taxon>
        <taxon>Stenosarchaea group</taxon>
        <taxon>Halobacteria</taxon>
        <taxon>Halobacteriales</taxon>
        <taxon>Haloarculaceae</taxon>
        <taxon>Haloarcula</taxon>
    </lineage>
</organism>
<feature type="domain" description="Core-binding (CB)" evidence="7">
    <location>
        <begin position="7"/>
        <end position="90"/>
    </location>
</feature>
<evidence type="ECO:0000256" key="3">
    <source>
        <dbReference type="ARBA" id="ARBA00023172"/>
    </source>
</evidence>
<dbReference type="InterPro" id="IPR013762">
    <property type="entry name" value="Integrase-like_cat_sf"/>
</dbReference>
<proteinExistence type="predicted"/>
<dbReference type="PANTHER" id="PTHR30349:SF41">
    <property type="entry name" value="INTEGRASE_RECOMBINASE PROTEIN MJ0367-RELATED"/>
    <property type="match status" value="1"/>
</dbReference>
<dbReference type="GO" id="GO:0003677">
    <property type="term" value="F:DNA binding"/>
    <property type="evidence" value="ECO:0007669"/>
    <property type="project" value="UniProtKB-UniRule"/>
</dbReference>
<dbReference type="SUPFAM" id="SSF56349">
    <property type="entry name" value="DNA breaking-rejoining enzymes"/>
    <property type="match status" value="1"/>
</dbReference>
<dbReference type="GO" id="GO:0006310">
    <property type="term" value="P:DNA recombination"/>
    <property type="evidence" value="ECO:0007669"/>
    <property type="project" value="UniProtKB-KW"/>
</dbReference>
<feature type="domain" description="Tyr recombinase" evidence="6">
    <location>
        <begin position="107"/>
        <end position="328"/>
    </location>
</feature>
<dbReference type="InterPro" id="IPR002104">
    <property type="entry name" value="Integrase_catalytic"/>
</dbReference>
<dbReference type="RefSeq" id="WP_220617453.1">
    <property type="nucleotide sequence ID" value="NZ_RKLR01000002.1"/>
</dbReference>
<dbReference type="InterPro" id="IPR010998">
    <property type="entry name" value="Integrase_recombinase_N"/>
</dbReference>
<comment type="caution">
    <text evidence="8">The sequence shown here is derived from an EMBL/GenBank/DDBJ whole genome shotgun (WGS) entry which is preliminary data.</text>
</comment>
<gene>
    <name evidence="8" type="ORF">EGH21_05350</name>
</gene>
<protein>
    <submittedName>
        <fullName evidence="8">Tyrosine-type recombinase/integrase</fullName>
    </submittedName>
</protein>
<dbReference type="CDD" id="cd00397">
    <property type="entry name" value="DNA_BRE_C"/>
    <property type="match status" value="1"/>
</dbReference>
<dbReference type="InterPro" id="IPR044068">
    <property type="entry name" value="CB"/>
</dbReference>
<feature type="region of interest" description="Disordered" evidence="5">
    <location>
        <begin position="315"/>
        <end position="339"/>
    </location>
</feature>
<keyword evidence="1" id="KW-0229">DNA integration</keyword>
<dbReference type="PANTHER" id="PTHR30349">
    <property type="entry name" value="PHAGE INTEGRASE-RELATED"/>
    <property type="match status" value="1"/>
</dbReference>
<dbReference type="PROSITE" id="PS51900">
    <property type="entry name" value="CB"/>
    <property type="match status" value="1"/>
</dbReference>
<evidence type="ECO:0000313" key="8">
    <source>
        <dbReference type="EMBL" id="MBX0322453.1"/>
    </source>
</evidence>
<name>A0AAW4PPV5_9EURY</name>